<reference evidence="1 3" key="1">
    <citation type="submission" date="2024-04" db="EMBL/GenBank/DDBJ databases">
        <title>Tritrichomonas musculus Genome.</title>
        <authorList>
            <person name="Alves-Ferreira E."/>
            <person name="Grigg M."/>
            <person name="Lorenzi H."/>
            <person name="Galac M."/>
        </authorList>
    </citation>
    <scope>NUCLEOTIDE SEQUENCE [LARGE SCALE GENOMIC DNA]</scope>
    <source>
        <strain evidence="1 3">EAF2021</strain>
    </source>
</reference>
<dbReference type="Proteomes" id="UP001470230">
    <property type="component" value="Unassembled WGS sequence"/>
</dbReference>
<dbReference type="EMBL" id="JAPFFF010000121">
    <property type="protein sequence ID" value="KAK8835419.1"/>
    <property type="molecule type" value="Genomic_DNA"/>
</dbReference>
<comment type="caution">
    <text evidence="1">The sequence shown here is derived from an EMBL/GenBank/DDBJ whole genome shotgun (WGS) entry which is preliminary data.</text>
</comment>
<protein>
    <submittedName>
        <fullName evidence="1">Uncharacterized protein</fullName>
    </submittedName>
</protein>
<evidence type="ECO:0000313" key="2">
    <source>
        <dbReference type="EMBL" id="KAK8846283.1"/>
    </source>
</evidence>
<evidence type="ECO:0000313" key="1">
    <source>
        <dbReference type="EMBL" id="KAK8835419.1"/>
    </source>
</evidence>
<evidence type="ECO:0000313" key="3">
    <source>
        <dbReference type="Proteomes" id="UP001470230"/>
    </source>
</evidence>
<organism evidence="1 3">
    <name type="scientific">Tritrichomonas musculus</name>
    <dbReference type="NCBI Taxonomy" id="1915356"/>
    <lineage>
        <taxon>Eukaryota</taxon>
        <taxon>Metamonada</taxon>
        <taxon>Parabasalia</taxon>
        <taxon>Tritrichomonadida</taxon>
        <taxon>Tritrichomonadidae</taxon>
        <taxon>Tritrichomonas</taxon>
    </lineage>
</organism>
<keyword evidence="3" id="KW-1185">Reference proteome</keyword>
<name>A0ABR2GND9_9EUKA</name>
<proteinExistence type="predicted"/>
<gene>
    <name evidence="1" type="ORF">M9Y10_006953</name>
    <name evidence="2" type="ORF">M9Y10_020289</name>
</gene>
<dbReference type="EMBL" id="JAPFFF010000029">
    <property type="protein sequence ID" value="KAK8846283.1"/>
    <property type="molecule type" value="Genomic_DNA"/>
</dbReference>
<sequence>MSFNQTNGFGLIQNKPFELPIIKQPAVENDYSDDNEEKLKITTKKNRKETYGKGIEAKVIREELGDFNVYKSPVYQAIIHKYGRSIRFSELLGIINTIQIYLKYKHNIVLPQISRNEKRSFPLLIKYIDRNSEIIMPWVDRMTLCDSNLQKISLDTK</sequence>
<accession>A0ABR2GND9</accession>